<gene>
    <name evidence="2" type="ORF">AMTR_s00017p00241550</name>
</gene>
<keyword evidence="1" id="KW-0732">Signal</keyword>
<dbReference type="HOGENOM" id="CLU_2530471_0_0_1"/>
<organism evidence="2 3">
    <name type="scientific">Amborella trichopoda</name>
    <dbReference type="NCBI Taxonomy" id="13333"/>
    <lineage>
        <taxon>Eukaryota</taxon>
        <taxon>Viridiplantae</taxon>
        <taxon>Streptophyta</taxon>
        <taxon>Embryophyta</taxon>
        <taxon>Tracheophyta</taxon>
        <taxon>Spermatophyta</taxon>
        <taxon>Magnoliopsida</taxon>
        <taxon>Amborellales</taxon>
        <taxon>Amborellaceae</taxon>
        <taxon>Amborella</taxon>
    </lineage>
</organism>
<feature type="signal peptide" evidence="1">
    <location>
        <begin position="1"/>
        <end position="18"/>
    </location>
</feature>
<dbReference type="Proteomes" id="UP000017836">
    <property type="component" value="Unassembled WGS sequence"/>
</dbReference>
<feature type="chain" id="PRO_5004807461" evidence="1">
    <location>
        <begin position="19"/>
        <end position="84"/>
    </location>
</feature>
<protein>
    <submittedName>
        <fullName evidence="2">Uncharacterized protein</fullName>
    </submittedName>
</protein>
<accession>W1PL37</accession>
<sequence>MGGCFLALLKFIGPLAQCNFPKFAIEEDCVSKIFADSIRKVVTGGCIAAEQNLILNQELLLEYVDWFASWEQKNPTLHFFKGPQ</sequence>
<reference evidence="3" key="1">
    <citation type="journal article" date="2013" name="Science">
        <title>The Amborella genome and the evolution of flowering plants.</title>
        <authorList>
            <consortium name="Amborella Genome Project"/>
        </authorList>
    </citation>
    <scope>NUCLEOTIDE SEQUENCE [LARGE SCALE GENOMIC DNA]</scope>
</reference>
<evidence type="ECO:0000256" key="1">
    <source>
        <dbReference type="SAM" id="SignalP"/>
    </source>
</evidence>
<dbReference type="Gramene" id="ERN08738">
    <property type="protein sequence ID" value="ERN08738"/>
    <property type="gene ID" value="AMTR_s00017p00241550"/>
</dbReference>
<keyword evidence="3" id="KW-1185">Reference proteome</keyword>
<dbReference type="EMBL" id="KI393256">
    <property type="protein sequence ID" value="ERN08738.1"/>
    <property type="molecule type" value="Genomic_DNA"/>
</dbReference>
<proteinExistence type="predicted"/>
<dbReference type="AlphaFoldDB" id="W1PL37"/>
<evidence type="ECO:0000313" key="2">
    <source>
        <dbReference type="EMBL" id="ERN08738.1"/>
    </source>
</evidence>
<name>W1PL37_AMBTC</name>
<evidence type="ECO:0000313" key="3">
    <source>
        <dbReference type="Proteomes" id="UP000017836"/>
    </source>
</evidence>